<feature type="transmembrane region" description="Helical" evidence="3">
    <location>
        <begin position="418"/>
        <end position="443"/>
    </location>
</feature>
<evidence type="ECO:0000256" key="2">
    <source>
        <dbReference type="ARBA" id="ARBA00023136"/>
    </source>
</evidence>
<evidence type="ECO:0000313" key="5">
    <source>
        <dbReference type="Proteomes" id="UP000663452"/>
    </source>
</evidence>
<reference evidence="4 5" key="1">
    <citation type="submission" date="2021-02" db="EMBL/GenBank/DDBJ databases">
        <title>Paenibacillus tianjinensis sp. nov.</title>
        <authorList>
            <person name="Liu H."/>
        </authorList>
    </citation>
    <scope>NUCLEOTIDE SEQUENCE [LARGE SCALE GENOMIC DNA]</scope>
    <source>
        <strain evidence="4 5">TB2019</strain>
    </source>
</reference>
<keyword evidence="5" id="KW-1185">Reference proteome</keyword>
<dbReference type="PANTHER" id="PTHR22550:SF5">
    <property type="entry name" value="LEUCINE ZIPPER PROTEIN 4"/>
    <property type="match status" value="1"/>
</dbReference>
<evidence type="ECO:0000313" key="4">
    <source>
        <dbReference type="EMBL" id="QSF47447.1"/>
    </source>
</evidence>
<dbReference type="Pfam" id="PF03323">
    <property type="entry name" value="GerA"/>
    <property type="match status" value="1"/>
</dbReference>
<dbReference type="InterPro" id="IPR004995">
    <property type="entry name" value="Spore_Ger"/>
</dbReference>
<dbReference type="PIRSF" id="PIRSF005690">
    <property type="entry name" value="GerBA"/>
    <property type="match status" value="1"/>
</dbReference>
<proteinExistence type="inferred from homology"/>
<gene>
    <name evidence="4" type="ORF">JRJ22_13255</name>
</gene>
<keyword evidence="2 3" id="KW-0472">Membrane</keyword>
<evidence type="ECO:0000256" key="3">
    <source>
        <dbReference type="SAM" id="Phobius"/>
    </source>
</evidence>
<keyword evidence="3" id="KW-1133">Transmembrane helix</keyword>
<protein>
    <submittedName>
        <fullName evidence="4">Spore germination protein</fullName>
    </submittedName>
</protein>
<feature type="transmembrane region" description="Helical" evidence="3">
    <location>
        <begin position="365"/>
        <end position="385"/>
    </location>
</feature>
<name>A0ABX7LNM8_9BACL</name>
<evidence type="ECO:0000256" key="1">
    <source>
        <dbReference type="ARBA" id="ARBA00005278"/>
    </source>
</evidence>
<dbReference type="PANTHER" id="PTHR22550">
    <property type="entry name" value="SPORE GERMINATION PROTEIN"/>
    <property type="match status" value="1"/>
</dbReference>
<feature type="transmembrane region" description="Helical" evidence="3">
    <location>
        <begin position="296"/>
        <end position="315"/>
    </location>
</feature>
<dbReference type="Proteomes" id="UP000663452">
    <property type="component" value="Chromosome"/>
</dbReference>
<accession>A0ABX7LNM8</accession>
<feature type="transmembrane region" description="Helical" evidence="3">
    <location>
        <begin position="254"/>
        <end position="275"/>
    </location>
</feature>
<dbReference type="InterPro" id="IPR050768">
    <property type="entry name" value="UPF0353/GerABKA_families"/>
</dbReference>
<dbReference type="RefSeq" id="WP_206104869.1">
    <property type="nucleotide sequence ID" value="NZ_CP070969.1"/>
</dbReference>
<keyword evidence="3" id="KW-0812">Transmembrane</keyword>
<dbReference type="EMBL" id="CP070969">
    <property type="protein sequence ID" value="QSF47447.1"/>
    <property type="molecule type" value="Genomic_DNA"/>
</dbReference>
<feature type="transmembrane region" description="Helical" evidence="3">
    <location>
        <begin position="391"/>
        <end position="411"/>
    </location>
</feature>
<organism evidence="4 5">
    <name type="scientific">Paenibacillus tianjinensis</name>
    <dbReference type="NCBI Taxonomy" id="2810347"/>
    <lineage>
        <taxon>Bacteria</taxon>
        <taxon>Bacillati</taxon>
        <taxon>Bacillota</taxon>
        <taxon>Bacilli</taxon>
        <taxon>Bacillales</taxon>
        <taxon>Paenibacillaceae</taxon>
        <taxon>Paenibacillus</taxon>
    </lineage>
</organism>
<comment type="similarity">
    <text evidence="1">Belongs to the GerABKA family.</text>
</comment>
<sequence>MTTDEIKPSTVINMESVKEEIERRLGGTSDLASVTVRIFGEIGVFSYLTSMTNTAFLMDNVIKPLTHAASPVDKLQKNQWLDRIREQYLPGLTMEASNDPEHFTDLIMKGYAALYLSGMTEVLMIDIKELETRAVTEPTTQSVAIGPKDGFTEAADTNISLIRRKIQNPNLRFEKYELGEMTKTSIYLSYVDDLVEKDVLNQIRDKIQERKMDSLFASSNLDTLFQSKEISLFPTVYASERPDNICNGLMDKRVAIIVNGSPFVLMLPSLFNDYFRSPEDVYQWFSFGVFIRYLRYLSFLISLCMPALYISITCYHQELIPTLLLTSIAAQRQGIPFPVVFEVLVLEITFEILREAGTRMPRIIGQSISIAGALVLGQAAVLAGFVSNVSLIVVSLTVISGFVSPIYSFGARIRLFRYGLIVLGSILGLFGVFLSGAFLLIHLSRIEPFGIPYLTSSLTKRAKKGERNAA</sequence>